<feature type="region of interest" description="Disordered" evidence="9">
    <location>
        <begin position="1219"/>
        <end position="1271"/>
    </location>
</feature>
<feature type="region of interest" description="Disordered" evidence="9">
    <location>
        <begin position="722"/>
        <end position="750"/>
    </location>
</feature>
<feature type="coiled-coil region" evidence="8">
    <location>
        <begin position="141"/>
        <end position="311"/>
    </location>
</feature>
<feature type="compositionally biased region" description="Polar residues" evidence="9">
    <location>
        <begin position="637"/>
        <end position="651"/>
    </location>
</feature>
<evidence type="ECO:0000256" key="3">
    <source>
        <dbReference type="ARBA" id="ARBA00022490"/>
    </source>
</evidence>
<evidence type="ECO:0000256" key="7">
    <source>
        <dbReference type="ARBA" id="ARBA00023136"/>
    </source>
</evidence>
<proteinExistence type="predicted"/>
<protein>
    <recommendedName>
        <fullName evidence="13">Lymphoid-restricted membrane protein</fullName>
    </recommendedName>
</protein>
<keyword evidence="7 10" id="KW-0472">Membrane</keyword>
<dbReference type="Proteomes" id="UP001430953">
    <property type="component" value="Unassembled WGS sequence"/>
</dbReference>
<dbReference type="InterPro" id="IPR008677">
    <property type="entry name" value="MRVI1"/>
</dbReference>
<keyword evidence="4 10" id="KW-0812">Transmembrane</keyword>
<evidence type="ECO:0000256" key="2">
    <source>
        <dbReference type="ARBA" id="ARBA00004496"/>
    </source>
</evidence>
<dbReference type="PANTHER" id="PTHR15352:SF1">
    <property type="entry name" value="KASH5-LIKE COILED-COIL DOMAIN-CONTAINING PROTEIN"/>
    <property type="match status" value="1"/>
</dbReference>
<keyword evidence="5 10" id="KW-1133">Transmembrane helix</keyword>
<keyword evidence="3" id="KW-0963">Cytoplasm</keyword>
<evidence type="ECO:0000313" key="11">
    <source>
        <dbReference type="EMBL" id="KAL0105158.1"/>
    </source>
</evidence>
<dbReference type="PANTHER" id="PTHR15352">
    <property type="entry name" value="LYMPHOID-RESTRICTED MEMBRANE PROTEIN, JAW1"/>
    <property type="match status" value="1"/>
</dbReference>
<feature type="region of interest" description="Disordered" evidence="9">
    <location>
        <begin position="955"/>
        <end position="976"/>
    </location>
</feature>
<evidence type="ECO:0000256" key="6">
    <source>
        <dbReference type="ARBA" id="ARBA00023054"/>
    </source>
</evidence>
<sequence length="1402" mass="160040">MGDTEAERTELENALQQLFIECKTSASTSTMDSDSDAMPISQIVEYIHNQLSNLSIDNLIELSKCLVSTTTGKRVNLMQFKEATKRWIAKIQESVQDGNNNTQEKLFLVNDADSSMKTMNGDKDIVELEFREKFRELYKENISLHDELERHEALIHNFKQQYSTTEKQLKQYIQKCQQLEKESDEQRDQLNESIKKEKTMALTLQRYTKEHQNLLKKLEIAEIEIHSISSLKEKLEKITKEKMDYMKLIIKMEEKLNEKEDSCKQLKSTVDELEDSKISITESYKSMIENLREKNRLLMDENEELQSLSAVTTCPLLQEKLSISPISDADVCYRHSTPYKSMEVSIQDSLYTELKALGFTPACSRNETQELEEELHEYDSAIYAILEQLEKVIQFFIMIRGSTADLSHFNLQNTNAKTYDVLKRKADFLLCMVTEEITRRSMKRDVSTQLRVDPVNTIDSLDQFGIKSFQDLLSTHSLPKTETNLQLIASHCVNEDDTFSRIIKTFSNVQNRFNIESIIEELHDIILGTFGDLADYKNCELSGNSRYRSVHTLPPTLQSSQIFGYHKPEMNTNAIFAHGDGLIQKCDEESTLLVVEAPSIPEKENQTHSEKSRPCEISKESSILISKTLVEEEKNTRNVQVPEMSSANNPASPRRKISVYCRSFDVVAVQDQREDYSESNLRVKQSSSCADDSPIQIDKIPVKDQNSTPGAKYKFDQIYRSAKKNDSDSSNSTPRKFEDSLLDDEPTVERPMSRKIRLAPTRLRFSLENGNELNKTAGTASNCVSPVCSTELITSDSLLSLNGKHKKDDDSSVPSSSTFVDKCKIKVKNVTLGSKSYLTENTTEYSMLNHRLFLRDQANSAKIVDSESPHSQTSMRIADSESPSQIERSVDSQMSRREDSLIVSDNEREPTAGSGGRCGIDEKVVNEASKAVNESSTSLATDLVSTRVITPCKNVTQSNEKARERNPSKTNQEAQQWPVNMKRSYSEGASLGPREGLGCCCNRKNASSIPESNHCKIFPSLTDIRLKESGLAYLSETEDSRENLSELELQKKYTAFSLCLSVDRFTLPRRIAMSCRQRDQSEKNLSSEVQKMQQDIQELAPLCTDRESVERVERVRHQLDMIVRCAHRVSCAAETLGAVHQERRVSRAVLLADKYLQVLQSRCEKLIANVAETKRILVENNIVIEEHSSELNDELPRIRYRSGTPVNNRMMMARRRASVATMSRPMNSMQDVSKEVVRQRNSVSGRMTLRRPSFSSESPKWEMEKLDRTESSNSIGELRGIFEQAESRRNSREENNNSQTVNYAIVDNETWTNVKEETSELSDNESINSESRSSTRSSYSFQLTRRRRLWRIISSILIFCLVFYVIQAISTVNTCHEPLNERLVRCVFDTYRQSRNTAPHPM</sequence>
<name>A0AAW2EQT7_9HYME</name>
<keyword evidence="12" id="KW-1185">Reference proteome</keyword>
<feature type="compositionally biased region" description="Polar residues" evidence="9">
    <location>
        <begin position="678"/>
        <end position="690"/>
    </location>
</feature>
<feature type="region of interest" description="Disordered" evidence="9">
    <location>
        <begin position="634"/>
        <end position="654"/>
    </location>
</feature>
<comment type="subcellular location">
    <subcellularLocation>
        <location evidence="2">Cytoplasm</location>
    </subcellularLocation>
    <subcellularLocation>
        <location evidence="1">Membrane</location>
        <topology evidence="1">Single-pass membrane protein</topology>
    </subcellularLocation>
</comment>
<feature type="compositionally biased region" description="Basic and acidic residues" evidence="9">
    <location>
        <begin position="888"/>
        <end position="910"/>
    </location>
</feature>
<feature type="compositionally biased region" description="Basic and acidic residues" evidence="9">
    <location>
        <begin position="1259"/>
        <end position="1270"/>
    </location>
</feature>
<evidence type="ECO:0000313" key="12">
    <source>
        <dbReference type="Proteomes" id="UP001430953"/>
    </source>
</evidence>
<gene>
    <name evidence="11" type="ORF">PUN28_016656</name>
</gene>
<keyword evidence="6 8" id="KW-0175">Coiled coil</keyword>
<comment type="caution">
    <text evidence="11">The sequence shown here is derived from an EMBL/GenBank/DDBJ whole genome shotgun (WGS) entry which is preliminary data.</text>
</comment>
<feature type="compositionally biased region" description="Polar residues" evidence="9">
    <location>
        <begin position="869"/>
        <end position="887"/>
    </location>
</feature>
<evidence type="ECO:0000256" key="10">
    <source>
        <dbReference type="SAM" id="Phobius"/>
    </source>
</evidence>
<dbReference type="GO" id="GO:0005737">
    <property type="term" value="C:cytoplasm"/>
    <property type="evidence" value="ECO:0007669"/>
    <property type="project" value="UniProtKB-SubCell"/>
</dbReference>
<evidence type="ECO:0000256" key="8">
    <source>
        <dbReference type="SAM" id="Coils"/>
    </source>
</evidence>
<evidence type="ECO:0000256" key="9">
    <source>
        <dbReference type="SAM" id="MobiDB-lite"/>
    </source>
</evidence>
<reference evidence="11 12" key="1">
    <citation type="submission" date="2023-03" db="EMBL/GenBank/DDBJ databases">
        <title>High recombination rates correlate with genetic variation in Cardiocondyla obscurior ants.</title>
        <authorList>
            <person name="Errbii M."/>
        </authorList>
    </citation>
    <scope>NUCLEOTIDE SEQUENCE [LARGE SCALE GENOMIC DNA]</scope>
    <source>
        <strain evidence="11">Alpha-2009</strain>
        <tissue evidence="11">Whole body</tissue>
    </source>
</reference>
<evidence type="ECO:0008006" key="13">
    <source>
        <dbReference type="Google" id="ProtNLM"/>
    </source>
</evidence>
<feature type="region of interest" description="Disordered" evidence="9">
    <location>
        <begin position="675"/>
        <end position="710"/>
    </location>
</feature>
<accession>A0AAW2EQT7</accession>
<evidence type="ECO:0000256" key="5">
    <source>
        <dbReference type="ARBA" id="ARBA00022989"/>
    </source>
</evidence>
<dbReference type="EMBL" id="JADYXP020000019">
    <property type="protein sequence ID" value="KAL0105158.1"/>
    <property type="molecule type" value="Genomic_DNA"/>
</dbReference>
<feature type="transmembrane region" description="Helical" evidence="10">
    <location>
        <begin position="1349"/>
        <end position="1366"/>
    </location>
</feature>
<feature type="region of interest" description="Disordered" evidence="9">
    <location>
        <begin position="863"/>
        <end position="921"/>
    </location>
</feature>
<organism evidence="11 12">
    <name type="scientific">Cardiocondyla obscurior</name>
    <dbReference type="NCBI Taxonomy" id="286306"/>
    <lineage>
        <taxon>Eukaryota</taxon>
        <taxon>Metazoa</taxon>
        <taxon>Ecdysozoa</taxon>
        <taxon>Arthropoda</taxon>
        <taxon>Hexapoda</taxon>
        <taxon>Insecta</taxon>
        <taxon>Pterygota</taxon>
        <taxon>Neoptera</taxon>
        <taxon>Endopterygota</taxon>
        <taxon>Hymenoptera</taxon>
        <taxon>Apocrita</taxon>
        <taxon>Aculeata</taxon>
        <taxon>Formicoidea</taxon>
        <taxon>Formicidae</taxon>
        <taxon>Myrmicinae</taxon>
        <taxon>Cardiocondyla</taxon>
    </lineage>
</organism>
<evidence type="ECO:0000256" key="1">
    <source>
        <dbReference type="ARBA" id="ARBA00004167"/>
    </source>
</evidence>
<dbReference type="Pfam" id="PF05781">
    <property type="entry name" value="MRVI1"/>
    <property type="match status" value="1"/>
</dbReference>
<dbReference type="GO" id="GO:0016020">
    <property type="term" value="C:membrane"/>
    <property type="evidence" value="ECO:0007669"/>
    <property type="project" value="UniProtKB-SubCell"/>
</dbReference>
<evidence type="ECO:0000256" key="4">
    <source>
        <dbReference type="ARBA" id="ARBA00022692"/>
    </source>
</evidence>